<evidence type="ECO:0000313" key="3">
    <source>
        <dbReference type="Proteomes" id="UP001642260"/>
    </source>
</evidence>
<dbReference type="SUPFAM" id="SSF48576">
    <property type="entry name" value="Terpenoid synthases"/>
    <property type="match status" value="1"/>
</dbReference>
<organism evidence="2 3">
    <name type="scientific">Eruca vesicaria subsp. sativa</name>
    <name type="common">Garden rocket</name>
    <name type="synonym">Eruca sativa</name>
    <dbReference type="NCBI Taxonomy" id="29727"/>
    <lineage>
        <taxon>Eukaryota</taxon>
        <taxon>Viridiplantae</taxon>
        <taxon>Streptophyta</taxon>
        <taxon>Embryophyta</taxon>
        <taxon>Tracheophyta</taxon>
        <taxon>Spermatophyta</taxon>
        <taxon>Magnoliopsida</taxon>
        <taxon>eudicotyledons</taxon>
        <taxon>Gunneridae</taxon>
        <taxon>Pentapetalae</taxon>
        <taxon>rosids</taxon>
        <taxon>malvids</taxon>
        <taxon>Brassicales</taxon>
        <taxon>Brassicaceae</taxon>
        <taxon>Brassiceae</taxon>
        <taxon>Eruca</taxon>
    </lineage>
</organism>
<gene>
    <name evidence="2" type="ORF">ERUC_LOCUS25332</name>
</gene>
<keyword evidence="3" id="KW-1185">Reference proteome</keyword>
<dbReference type="InterPro" id="IPR008949">
    <property type="entry name" value="Isoprenoid_synthase_dom_sf"/>
</dbReference>
<dbReference type="Gene3D" id="1.10.600.10">
    <property type="entry name" value="Farnesyl Diphosphate Synthase"/>
    <property type="match status" value="1"/>
</dbReference>
<sequence>MEIGSSSPGLDGFAAYGYISMDDCDQKQLHEWLKSKPKIFEALNTAFRLNNDIATFEEGDAFGHPDQNLTDIIASLFLHPIPFKN</sequence>
<dbReference type="InterPro" id="IPR005630">
    <property type="entry name" value="Terpene_synthase_metal-bd"/>
</dbReference>
<feature type="domain" description="Terpene synthase metal-binding" evidence="1">
    <location>
        <begin position="1"/>
        <end position="61"/>
    </location>
</feature>
<dbReference type="Proteomes" id="UP001642260">
    <property type="component" value="Unassembled WGS sequence"/>
</dbReference>
<proteinExistence type="predicted"/>
<comment type="caution">
    <text evidence="2">The sequence shown here is derived from an EMBL/GenBank/DDBJ whole genome shotgun (WGS) entry which is preliminary data.</text>
</comment>
<dbReference type="AlphaFoldDB" id="A0ABC8KLZ5"/>
<evidence type="ECO:0000259" key="1">
    <source>
        <dbReference type="Pfam" id="PF03936"/>
    </source>
</evidence>
<name>A0ABC8KLZ5_ERUVS</name>
<reference evidence="2 3" key="1">
    <citation type="submission" date="2022-03" db="EMBL/GenBank/DDBJ databases">
        <authorList>
            <person name="Macdonald S."/>
            <person name="Ahmed S."/>
            <person name="Newling K."/>
        </authorList>
    </citation>
    <scope>NUCLEOTIDE SEQUENCE [LARGE SCALE GENOMIC DNA]</scope>
</reference>
<dbReference type="Pfam" id="PF03936">
    <property type="entry name" value="Terpene_synth_C"/>
    <property type="match status" value="1"/>
</dbReference>
<dbReference type="EMBL" id="CAKOAT010266711">
    <property type="protein sequence ID" value="CAH8359576.1"/>
    <property type="molecule type" value="Genomic_DNA"/>
</dbReference>
<accession>A0ABC8KLZ5</accession>
<evidence type="ECO:0000313" key="2">
    <source>
        <dbReference type="EMBL" id="CAH8359576.1"/>
    </source>
</evidence>
<protein>
    <recommendedName>
        <fullName evidence="1">Terpene synthase metal-binding domain-containing protein</fullName>
    </recommendedName>
</protein>